<comment type="caution">
    <text evidence="6">The sequence shown here is derived from an EMBL/GenBank/DDBJ whole genome shotgun (WGS) entry which is preliminary data.</text>
</comment>
<keyword evidence="2" id="KW-0805">Transcription regulation</keyword>
<protein>
    <submittedName>
        <fullName evidence="6">LysR family transcriptional regulator</fullName>
    </submittedName>
</protein>
<evidence type="ECO:0000313" key="6">
    <source>
        <dbReference type="EMBL" id="GGE15419.1"/>
    </source>
</evidence>
<accession>A0A916ZUZ6</accession>
<gene>
    <name evidence="6" type="ORF">GCM10011360_00280</name>
</gene>
<name>A0A916ZUZ6_9RHOB</name>
<dbReference type="InterPro" id="IPR036388">
    <property type="entry name" value="WH-like_DNA-bd_sf"/>
</dbReference>
<evidence type="ECO:0000313" key="7">
    <source>
        <dbReference type="Proteomes" id="UP000612855"/>
    </source>
</evidence>
<keyword evidence="3" id="KW-0238">DNA-binding</keyword>
<keyword evidence="4" id="KW-0804">Transcription</keyword>
<reference evidence="7" key="1">
    <citation type="journal article" date="2019" name="Int. J. Syst. Evol. Microbiol.">
        <title>The Global Catalogue of Microorganisms (GCM) 10K type strain sequencing project: providing services to taxonomists for standard genome sequencing and annotation.</title>
        <authorList>
            <consortium name="The Broad Institute Genomics Platform"/>
            <consortium name="The Broad Institute Genome Sequencing Center for Infectious Disease"/>
            <person name="Wu L."/>
            <person name="Ma J."/>
        </authorList>
    </citation>
    <scope>NUCLEOTIDE SEQUENCE [LARGE SCALE GENOMIC DNA]</scope>
    <source>
        <strain evidence="7">CGMCC 1.12664</strain>
    </source>
</reference>
<keyword evidence="7" id="KW-1185">Reference proteome</keyword>
<sequence>MDWDDIKFVRALADKGSLDLAAAELRVAASTVFRRLKKIEEGLGTSLFDRDRNGYRPTQAGEEVVAAADSVAERIATLEMRLIGAETDLSGVVRLTTPETMWSSLLPILAEVRQEHPRILVELVVNATFLNLSRRDADLALRPVNGPPDQLFGRKIGRIGFSVYGPAQGAAEGWIALDDTLAHLNQHRWFRQRDPKEDVVMRCDSFLAAQAAVAQGMGRAVLPDFLAVADPGLERLEALPDQWGTDLWLLTHPELRHSERIKLLMRRIAAGMRQRLNAVDRID</sequence>
<dbReference type="PROSITE" id="PS50931">
    <property type="entry name" value="HTH_LYSR"/>
    <property type="match status" value="1"/>
</dbReference>
<dbReference type="InterPro" id="IPR050176">
    <property type="entry name" value="LTTR"/>
</dbReference>
<dbReference type="SUPFAM" id="SSF53850">
    <property type="entry name" value="Periplasmic binding protein-like II"/>
    <property type="match status" value="1"/>
</dbReference>
<evidence type="ECO:0000259" key="5">
    <source>
        <dbReference type="PROSITE" id="PS50931"/>
    </source>
</evidence>
<dbReference type="Pfam" id="PF03466">
    <property type="entry name" value="LysR_substrate"/>
    <property type="match status" value="1"/>
</dbReference>
<dbReference type="Gene3D" id="3.40.190.290">
    <property type="match status" value="1"/>
</dbReference>
<dbReference type="GO" id="GO:0003677">
    <property type="term" value="F:DNA binding"/>
    <property type="evidence" value="ECO:0007669"/>
    <property type="project" value="UniProtKB-KW"/>
</dbReference>
<feature type="domain" description="HTH lysR-type" evidence="5">
    <location>
        <begin position="1"/>
        <end position="58"/>
    </location>
</feature>
<organism evidence="6 7">
    <name type="scientific">Primorskyibacter flagellatus</name>
    <dbReference type="NCBI Taxonomy" id="1387277"/>
    <lineage>
        <taxon>Bacteria</taxon>
        <taxon>Pseudomonadati</taxon>
        <taxon>Pseudomonadota</taxon>
        <taxon>Alphaproteobacteria</taxon>
        <taxon>Rhodobacterales</taxon>
        <taxon>Roseobacteraceae</taxon>
        <taxon>Primorskyibacter</taxon>
    </lineage>
</organism>
<dbReference type="PANTHER" id="PTHR30579">
    <property type="entry name" value="TRANSCRIPTIONAL REGULATOR"/>
    <property type="match status" value="1"/>
</dbReference>
<dbReference type="SUPFAM" id="SSF46785">
    <property type="entry name" value="Winged helix' DNA-binding domain"/>
    <property type="match status" value="1"/>
</dbReference>
<dbReference type="Pfam" id="PF00126">
    <property type="entry name" value="HTH_1"/>
    <property type="match status" value="1"/>
</dbReference>
<dbReference type="PANTHER" id="PTHR30579:SF3">
    <property type="entry name" value="TRANSCRIPTIONAL REGULATORY PROTEIN"/>
    <property type="match status" value="1"/>
</dbReference>
<dbReference type="EMBL" id="BMFJ01000001">
    <property type="protein sequence ID" value="GGE15419.1"/>
    <property type="molecule type" value="Genomic_DNA"/>
</dbReference>
<evidence type="ECO:0000256" key="3">
    <source>
        <dbReference type="ARBA" id="ARBA00023125"/>
    </source>
</evidence>
<dbReference type="InterPro" id="IPR005119">
    <property type="entry name" value="LysR_subst-bd"/>
</dbReference>
<evidence type="ECO:0000256" key="2">
    <source>
        <dbReference type="ARBA" id="ARBA00023015"/>
    </source>
</evidence>
<dbReference type="GO" id="GO:0003700">
    <property type="term" value="F:DNA-binding transcription factor activity"/>
    <property type="evidence" value="ECO:0007669"/>
    <property type="project" value="InterPro"/>
</dbReference>
<evidence type="ECO:0000256" key="4">
    <source>
        <dbReference type="ARBA" id="ARBA00023163"/>
    </source>
</evidence>
<dbReference type="Gene3D" id="1.10.10.10">
    <property type="entry name" value="Winged helix-like DNA-binding domain superfamily/Winged helix DNA-binding domain"/>
    <property type="match status" value="1"/>
</dbReference>
<evidence type="ECO:0000256" key="1">
    <source>
        <dbReference type="ARBA" id="ARBA00009437"/>
    </source>
</evidence>
<dbReference type="AlphaFoldDB" id="A0A916ZUZ6"/>
<proteinExistence type="inferred from homology"/>
<dbReference type="Proteomes" id="UP000612855">
    <property type="component" value="Unassembled WGS sequence"/>
</dbReference>
<dbReference type="InterPro" id="IPR036390">
    <property type="entry name" value="WH_DNA-bd_sf"/>
</dbReference>
<dbReference type="InterPro" id="IPR000847">
    <property type="entry name" value="LysR_HTH_N"/>
</dbReference>
<dbReference type="RefSeq" id="WP_188475619.1">
    <property type="nucleotide sequence ID" value="NZ_BMFJ01000001.1"/>
</dbReference>
<comment type="similarity">
    <text evidence="1">Belongs to the LysR transcriptional regulatory family.</text>
</comment>